<accession>A0A6G4WN95</accession>
<keyword evidence="3" id="KW-1185">Reference proteome</keyword>
<gene>
    <name evidence="2" type="ORF">G6N73_35000</name>
</gene>
<dbReference type="EMBL" id="JAAKZF010000194">
    <property type="protein sequence ID" value="NGO56114.1"/>
    <property type="molecule type" value="Genomic_DNA"/>
</dbReference>
<protein>
    <submittedName>
        <fullName evidence="2">Uncharacterized protein</fullName>
    </submittedName>
</protein>
<feature type="signal peptide" evidence="1">
    <location>
        <begin position="1"/>
        <end position="18"/>
    </location>
</feature>
<evidence type="ECO:0000256" key="1">
    <source>
        <dbReference type="SAM" id="SignalP"/>
    </source>
</evidence>
<evidence type="ECO:0000313" key="3">
    <source>
        <dbReference type="Proteomes" id="UP001642900"/>
    </source>
</evidence>
<proteinExistence type="predicted"/>
<name>A0A6G4WN95_9HYPH</name>
<dbReference type="AlphaFoldDB" id="A0A6G4WN95"/>
<sequence>MAVALVLVAMSAASGLHAQGLQDPETIDKIIGSEVQEEQVEAAADMDRVIKAIETTADNISTVRKTTALDKIDIVFLTDTAATEGGPPAAISAKLEEHKEEIAQLRQELEGNALLYHAIDSRQILFRDILAIEFVGSDVVIYAATKPAN</sequence>
<feature type="chain" id="PRO_5026291276" evidence="1">
    <location>
        <begin position="19"/>
        <end position="149"/>
    </location>
</feature>
<organism evidence="2 3">
    <name type="scientific">Allomesorhizobium camelthorni</name>
    <dbReference type="NCBI Taxonomy" id="475069"/>
    <lineage>
        <taxon>Bacteria</taxon>
        <taxon>Pseudomonadati</taxon>
        <taxon>Pseudomonadota</taxon>
        <taxon>Alphaproteobacteria</taxon>
        <taxon>Hyphomicrobiales</taxon>
        <taxon>Phyllobacteriaceae</taxon>
        <taxon>Allomesorhizobium</taxon>
    </lineage>
</organism>
<dbReference type="Proteomes" id="UP001642900">
    <property type="component" value="Unassembled WGS sequence"/>
</dbReference>
<comment type="caution">
    <text evidence="2">The sequence shown here is derived from an EMBL/GenBank/DDBJ whole genome shotgun (WGS) entry which is preliminary data.</text>
</comment>
<reference evidence="2 3" key="1">
    <citation type="submission" date="2020-02" db="EMBL/GenBank/DDBJ databases">
        <title>Genome sequence of strain CCNWXJ40-4.</title>
        <authorList>
            <person name="Gao J."/>
            <person name="Sun J."/>
        </authorList>
    </citation>
    <scope>NUCLEOTIDE SEQUENCE [LARGE SCALE GENOMIC DNA]</scope>
    <source>
        <strain evidence="2 3">CCNWXJ 40-4</strain>
    </source>
</reference>
<keyword evidence="1" id="KW-0732">Signal</keyword>
<evidence type="ECO:0000313" key="2">
    <source>
        <dbReference type="EMBL" id="NGO56114.1"/>
    </source>
</evidence>